<keyword evidence="9" id="KW-1185">Reference proteome</keyword>
<evidence type="ECO:0000256" key="4">
    <source>
        <dbReference type="ARBA" id="ARBA00022989"/>
    </source>
</evidence>
<dbReference type="PANTHER" id="PTHR11662">
    <property type="entry name" value="SOLUTE CARRIER FAMILY 17"/>
    <property type="match status" value="1"/>
</dbReference>
<feature type="transmembrane region" description="Helical" evidence="6">
    <location>
        <begin position="83"/>
        <end position="110"/>
    </location>
</feature>
<evidence type="ECO:0000259" key="7">
    <source>
        <dbReference type="PROSITE" id="PS50850"/>
    </source>
</evidence>
<feature type="non-terminal residue" evidence="8">
    <location>
        <position position="421"/>
    </location>
</feature>
<feature type="transmembrane region" description="Helical" evidence="6">
    <location>
        <begin position="163"/>
        <end position="186"/>
    </location>
</feature>
<feature type="transmembrane region" description="Helical" evidence="6">
    <location>
        <begin position="232"/>
        <end position="254"/>
    </location>
</feature>
<feature type="transmembrane region" description="Helical" evidence="6">
    <location>
        <begin position="266"/>
        <end position="284"/>
    </location>
</feature>
<dbReference type="AlphaFoldDB" id="A0A7X3D4A8"/>
<keyword evidence="4 6" id="KW-1133">Transmembrane helix</keyword>
<feature type="transmembrane region" description="Helical" evidence="6">
    <location>
        <begin position="330"/>
        <end position="353"/>
    </location>
</feature>
<dbReference type="PANTHER" id="PTHR11662:SF399">
    <property type="entry name" value="FI19708P1-RELATED"/>
    <property type="match status" value="1"/>
</dbReference>
<dbReference type="Proteomes" id="UP000540519">
    <property type="component" value="Unassembled WGS sequence"/>
</dbReference>
<evidence type="ECO:0000256" key="5">
    <source>
        <dbReference type="ARBA" id="ARBA00023136"/>
    </source>
</evidence>
<evidence type="ECO:0000256" key="1">
    <source>
        <dbReference type="ARBA" id="ARBA00004651"/>
    </source>
</evidence>
<dbReference type="CDD" id="cd17319">
    <property type="entry name" value="MFS_ExuT_GudP_like"/>
    <property type="match status" value="1"/>
</dbReference>
<dbReference type="GO" id="GO:0022857">
    <property type="term" value="F:transmembrane transporter activity"/>
    <property type="evidence" value="ECO:0007669"/>
    <property type="project" value="InterPro"/>
</dbReference>
<dbReference type="Pfam" id="PF07690">
    <property type="entry name" value="MFS_1"/>
    <property type="match status" value="1"/>
</dbReference>
<organism evidence="8 9">
    <name type="scientific">Zobellia amurskyensis</name>
    <dbReference type="NCBI Taxonomy" id="248905"/>
    <lineage>
        <taxon>Bacteria</taxon>
        <taxon>Pseudomonadati</taxon>
        <taxon>Bacteroidota</taxon>
        <taxon>Flavobacteriia</taxon>
        <taxon>Flavobacteriales</taxon>
        <taxon>Flavobacteriaceae</taxon>
        <taxon>Zobellia</taxon>
    </lineage>
</organism>
<evidence type="ECO:0000256" key="2">
    <source>
        <dbReference type="ARBA" id="ARBA00022475"/>
    </source>
</evidence>
<dbReference type="InterPro" id="IPR036259">
    <property type="entry name" value="MFS_trans_sf"/>
</dbReference>
<comment type="subcellular location">
    <subcellularLocation>
        <location evidence="1">Cell membrane</location>
        <topology evidence="1">Multi-pass membrane protein</topology>
    </subcellularLocation>
</comment>
<dbReference type="OrthoDB" id="9788453at2"/>
<dbReference type="InterPro" id="IPR050382">
    <property type="entry name" value="MFS_Na/Anion_cotransporter"/>
</dbReference>
<feature type="transmembrane region" description="Helical" evidence="6">
    <location>
        <begin position="391"/>
        <end position="411"/>
    </location>
</feature>
<accession>A0A7X3D4A8</accession>
<dbReference type="SUPFAM" id="SSF103473">
    <property type="entry name" value="MFS general substrate transporter"/>
    <property type="match status" value="1"/>
</dbReference>
<dbReference type="InterPro" id="IPR000849">
    <property type="entry name" value="Sugar_P_transporter"/>
</dbReference>
<feature type="domain" description="Major facilitator superfamily (MFS) profile" evidence="7">
    <location>
        <begin position="13"/>
        <end position="418"/>
    </location>
</feature>
<protein>
    <submittedName>
        <fullName evidence="8">MFS transporter</fullName>
    </submittedName>
</protein>
<gene>
    <name evidence="8" type="ORF">D9O36_20360</name>
</gene>
<dbReference type="GO" id="GO:0005886">
    <property type="term" value="C:plasma membrane"/>
    <property type="evidence" value="ECO:0007669"/>
    <property type="project" value="UniProtKB-SubCell"/>
</dbReference>
<keyword evidence="3 6" id="KW-0812">Transmembrane</keyword>
<feature type="transmembrane region" description="Helical" evidence="6">
    <location>
        <begin position="365"/>
        <end position="385"/>
    </location>
</feature>
<dbReference type="PIRSF" id="PIRSF002808">
    <property type="entry name" value="Hexose_phosphate_transp"/>
    <property type="match status" value="1"/>
</dbReference>
<keyword evidence="2" id="KW-1003">Cell membrane</keyword>
<dbReference type="Gene3D" id="1.20.1250.20">
    <property type="entry name" value="MFS general substrate transporter like domains"/>
    <property type="match status" value="2"/>
</dbReference>
<name>A0A7X3D4A8_9FLAO</name>
<evidence type="ECO:0000313" key="8">
    <source>
        <dbReference type="EMBL" id="MUH38208.1"/>
    </source>
</evidence>
<evidence type="ECO:0000256" key="6">
    <source>
        <dbReference type="SAM" id="Phobius"/>
    </source>
</evidence>
<reference evidence="8 9" key="1">
    <citation type="journal article" date="2019" name="Mar. Drugs">
        <title>Comparative Genomics and CAZyme Genome Repertoires of Marine Zobellia amurskyensis KMM 3526(T) and Zobellia laminariae KMM 3676(T).</title>
        <authorList>
            <person name="Chernysheva N."/>
            <person name="Bystritskaya E."/>
            <person name="Stenkova A."/>
            <person name="Golovkin I."/>
            <person name="Nedashkovskaya O."/>
            <person name="Isaeva M."/>
        </authorList>
    </citation>
    <scope>NUCLEOTIDE SEQUENCE [LARGE SCALE GENOMIC DNA]</scope>
    <source>
        <strain evidence="8 9">KMM 3526</strain>
    </source>
</reference>
<evidence type="ECO:0000313" key="9">
    <source>
        <dbReference type="Proteomes" id="UP000540519"/>
    </source>
</evidence>
<dbReference type="InterPro" id="IPR011701">
    <property type="entry name" value="MFS"/>
</dbReference>
<feature type="transmembrane region" description="Helical" evidence="6">
    <location>
        <begin position="50"/>
        <end position="71"/>
    </location>
</feature>
<dbReference type="EMBL" id="RCNR01000073">
    <property type="protein sequence ID" value="MUH38208.1"/>
    <property type="molecule type" value="Genomic_DNA"/>
</dbReference>
<keyword evidence="5 6" id="KW-0472">Membrane</keyword>
<dbReference type="RefSeq" id="WP_155601277.1">
    <property type="nucleotide sequence ID" value="NZ_RCNR01000073.1"/>
</dbReference>
<dbReference type="InterPro" id="IPR020846">
    <property type="entry name" value="MFS_dom"/>
</dbReference>
<dbReference type="PROSITE" id="PS50850">
    <property type="entry name" value="MFS"/>
    <property type="match status" value="1"/>
</dbReference>
<feature type="transmembrane region" description="Helical" evidence="6">
    <location>
        <begin position="304"/>
        <end position="324"/>
    </location>
</feature>
<comment type="caution">
    <text evidence="8">The sequence shown here is derived from an EMBL/GenBank/DDBJ whole genome shotgun (WGS) entry which is preliminary data.</text>
</comment>
<proteinExistence type="predicted"/>
<sequence length="421" mass="46369">MKTQGYFPKRYFMVAGTFLLALLLYVDRVCISVAKEPISAMLDLSDKQMGWVLAAFSLGYALFQTPAGMLADSLGPRKVLSAIVAIWSVFTALTGAAFNFISLLVVRFLFGAGEAGAFPGMSRAIYTWIPLQERGLVTGINFSGSRLGAAFALPAVAWLIEDFGWRASFVILGVIGVLWAVAWFAFFRDMPEEHPHVSAEEKEFILSTRQQQDTKVKAEKINMGDLLKSKNIWLAMGQYFCSNFTFFFALTWLFPHVKSEYGLNTMEAGMYTAIPLIFGAFGNWTSGALSDRIYKKGNWDRSRILPASIGFFLAAVGLIGSIYMDTVEGAILFLSLAIFGADMTLPSSWAFCVDIGKEHSGAVSGTMNMAGNIGAFLTALAFPYLQSWTESTTPFFVVGALLNTIAIVMWFNMKPQRHFST</sequence>
<evidence type="ECO:0000256" key="3">
    <source>
        <dbReference type="ARBA" id="ARBA00022692"/>
    </source>
</evidence>